<dbReference type="Proteomes" id="UP000198862">
    <property type="component" value="Unassembled WGS sequence"/>
</dbReference>
<dbReference type="GO" id="GO:0005886">
    <property type="term" value="C:plasma membrane"/>
    <property type="evidence" value="ECO:0007669"/>
    <property type="project" value="UniProtKB-SubCell"/>
</dbReference>
<evidence type="ECO:0000256" key="7">
    <source>
        <dbReference type="ARBA" id="ARBA00022692"/>
    </source>
</evidence>
<feature type="modified residue" description="Phosphohistidine; by autocatalysis" evidence="14">
    <location>
        <position position="286"/>
    </location>
</feature>
<dbReference type="SMART" id="SM00387">
    <property type="entry name" value="HATPase_c"/>
    <property type="match status" value="1"/>
</dbReference>
<dbReference type="GO" id="GO:0009927">
    <property type="term" value="F:histidine phosphotransfer kinase activity"/>
    <property type="evidence" value="ECO:0007669"/>
    <property type="project" value="TreeGrafter"/>
</dbReference>
<dbReference type="CDD" id="cd00088">
    <property type="entry name" value="HPT"/>
    <property type="match status" value="1"/>
</dbReference>
<evidence type="ECO:0000256" key="2">
    <source>
        <dbReference type="ARBA" id="ARBA00004429"/>
    </source>
</evidence>
<evidence type="ECO:0000256" key="6">
    <source>
        <dbReference type="ARBA" id="ARBA00022679"/>
    </source>
</evidence>
<dbReference type="Pfam" id="PF02518">
    <property type="entry name" value="HATPase_c"/>
    <property type="match status" value="1"/>
</dbReference>
<dbReference type="PIRSF" id="PIRSF003182">
    <property type="entry name" value="ArcB"/>
    <property type="match status" value="1"/>
</dbReference>
<comment type="catalytic activity">
    <reaction evidence="1 13">
        <text>ATP + protein L-histidine = ADP + protein N-phospho-L-histidine.</text>
        <dbReference type="EC" id="2.7.13.3"/>
    </reaction>
</comment>
<dbReference type="InterPro" id="IPR036097">
    <property type="entry name" value="HisK_dim/P_sf"/>
</dbReference>
<dbReference type="RefSeq" id="WP_091987392.1">
    <property type="nucleotide sequence ID" value="NZ_FOLO01000033.1"/>
</dbReference>
<gene>
    <name evidence="24" type="ORF">SAMN02745724_03522</name>
</gene>
<dbReference type="Gene3D" id="3.30.565.10">
    <property type="entry name" value="Histidine kinase-like ATPase, C-terminal domain"/>
    <property type="match status" value="1"/>
</dbReference>
<evidence type="ECO:0000256" key="17">
    <source>
        <dbReference type="SAM" id="Coils"/>
    </source>
</evidence>
<evidence type="ECO:0000256" key="15">
    <source>
        <dbReference type="PROSITE-ProRule" id="PRU00110"/>
    </source>
</evidence>
<evidence type="ECO:0000259" key="19">
    <source>
        <dbReference type="PROSITE" id="PS50109"/>
    </source>
</evidence>
<feature type="domain" description="Histidine kinase" evidence="19">
    <location>
        <begin position="283"/>
        <end position="503"/>
    </location>
</feature>
<dbReference type="SUPFAM" id="SSF55874">
    <property type="entry name" value="ATPase domain of HSP90 chaperone/DNA topoisomerase II/histidine kinase"/>
    <property type="match status" value="1"/>
</dbReference>
<evidence type="ECO:0000256" key="1">
    <source>
        <dbReference type="ARBA" id="ARBA00000085"/>
    </source>
</evidence>
<comment type="subcellular location">
    <subcellularLocation>
        <location evidence="2 13">Cell inner membrane</location>
        <topology evidence="2 13">Multi-pass membrane protein</topology>
    </subcellularLocation>
</comment>
<dbReference type="STRING" id="1123010.SAMN02745724_03522"/>
<keyword evidence="5 14" id="KW-0597">Phosphoprotein</keyword>
<reference evidence="24 25" key="1">
    <citation type="submission" date="2016-10" db="EMBL/GenBank/DDBJ databases">
        <authorList>
            <person name="de Groot N.N."/>
        </authorList>
    </citation>
    <scope>NUCLEOTIDE SEQUENCE [LARGE SCALE GENOMIC DNA]</scope>
    <source>
        <strain evidence="24 25">DSM 6059</strain>
    </source>
</reference>
<dbReference type="InterPro" id="IPR001789">
    <property type="entry name" value="Sig_transdc_resp-reg_receiver"/>
</dbReference>
<dbReference type="Gene3D" id="1.10.287.130">
    <property type="match status" value="1"/>
</dbReference>
<feature type="transmembrane region" description="Helical" evidence="18">
    <location>
        <begin position="27"/>
        <end position="49"/>
    </location>
</feature>
<dbReference type="InterPro" id="IPR003594">
    <property type="entry name" value="HATPase_dom"/>
</dbReference>
<protein>
    <recommendedName>
        <fullName evidence="13">Aerobic respiration control sensor protein</fullName>
        <ecNumber evidence="13">2.7.13.3</ecNumber>
    </recommendedName>
</protein>
<evidence type="ECO:0000256" key="10">
    <source>
        <dbReference type="ARBA" id="ARBA00022989"/>
    </source>
</evidence>
<evidence type="ECO:0000256" key="8">
    <source>
        <dbReference type="ARBA" id="ARBA00022777"/>
    </source>
</evidence>
<keyword evidence="25" id="KW-1185">Reference proteome</keyword>
<keyword evidence="13" id="KW-0547">Nucleotide-binding</keyword>
<dbReference type="EC" id="2.7.13.3" evidence="13"/>
<dbReference type="SUPFAM" id="SSF47226">
    <property type="entry name" value="Histidine-containing phosphotransfer domain, HPT domain"/>
    <property type="match status" value="1"/>
</dbReference>
<dbReference type="Pfam" id="PF00512">
    <property type="entry name" value="HisKA"/>
    <property type="match status" value="1"/>
</dbReference>
<dbReference type="InterPro" id="IPR004358">
    <property type="entry name" value="Sig_transdc_His_kin-like_C"/>
</dbReference>
<feature type="domain" description="PAC" evidence="22">
    <location>
        <begin position="219"/>
        <end position="272"/>
    </location>
</feature>
<dbReference type="PROSITE" id="PS50113">
    <property type="entry name" value="PAC"/>
    <property type="match status" value="1"/>
</dbReference>
<dbReference type="Gene3D" id="1.10.287.970">
    <property type="entry name" value="His Kinase A (phosphoacceptor) domain"/>
    <property type="match status" value="1"/>
</dbReference>
<keyword evidence="3 13" id="KW-1003">Cell membrane</keyword>
<dbReference type="PROSITE" id="PS50112">
    <property type="entry name" value="PAS"/>
    <property type="match status" value="1"/>
</dbReference>
<dbReference type="SUPFAM" id="SSF52172">
    <property type="entry name" value="CheY-like"/>
    <property type="match status" value="1"/>
</dbReference>
<dbReference type="SUPFAM" id="SSF47384">
    <property type="entry name" value="Homodimeric domain of signal transducing histidine kinase"/>
    <property type="match status" value="1"/>
</dbReference>
<dbReference type="PRINTS" id="PR00344">
    <property type="entry name" value="BCTRLSENSOR"/>
</dbReference>
<feature type="modified residue" description="Phosphohistidine" evidence="14 15">
    <location>
        <position position="717"/>
    </location>
</feature>
<dbReference type="InterPro" id="IPR014409">
    <property type="entry name" value="Sig_transdc_His_kin_hyb_ArcB"/>
</dbReference>
<evidence type="ECO:0000256" key="5">
    <source>
        <dbReference type="ARBA" id="ARBA00022553"/>
    </source>
</evidence>
<dbReference type="SMART" id="SM00448">
    <property type="entry name" value="REC"/>
    <property type="match status" value="1"/>
</dbReference>
<evidence type="ECO:0000256" key="13">
    <source>
        <dbReference type="PIRNR" id="PIRNR003182"/>
    </source>
</evidence>
<dbReference type="Pfam" id="PF01627">
    <property type="entry name" value="Hpt"/>
    <property type="match status" value="1"/>
</dbReference>
<dbReference type="AlphaFoldDB" id="A0A1I1PW93"/>
<feature type="domain" description="PAS" evidence="21">
    <location>
        <begin position="148"/>
        <end position="193"/>
    </location>
</feature>
<dbReference type="PROSITE" id="PS50894">
    <property type="entry name" value="HPT"/>
    <property type="match status" value="1"/>
</dbReference>
<dbReference type="PANTHER" id="PTHR43047">
    <property type="entry name" value="TWO-COMPONENT HISTIDINE PROTEIN KINASE"/>
    <property type="match status" value="1"/>
</dbReference>
<evidence type="ECO:0000259" key="22">
    <source>
        <dbReference type="PROSITE" id="PS50113"/>
    </source>
</evidence>
<keyword evidence="7 18" id="KW-0812">Transmembrane</keyword>
<dbReference type="InterPro" id="IPR008207">
    <property type="entry name" value="Sig_transdc_His_kin_Hpt_dom"/>
</dbReference>
<feature type="domain" description="Response regulatory" evidence="20">
    <location>
        <begin position="518"/>
        <end position="634"/>
    </location>
</feature>
<name>A0A1I1PW93_9GAMM</name>
<dbReference type="InterPro" id="IPR013656">
    <property type="entry name" value="PAS_4"/>
</dbReference>
<dbReference type="NCBIfam" id="TIGR00229">
    <property type="entry name" value="sensory_box"/>
    <property type="match status" value="1"/>
</dbReference>
<evidence type="ECO:0000313" key="24">
    <source>
        <dbReference type="EMBL" id="SFD11253.1"/>
    </source>
</evidence>
<dbReference type="GO" id="GO:0000155">
    <property type="term" value="F:phosphorelay sensor kinase activity"/>
    <property type="evidence" value="ECO:0007669"/>
    <property type="project" value="UniProtKB-UniRule"/>
</dbReference>
<dbReference type="NCBIfam" id="NF008302">
    <property type="entry name" value="PRK11091.1"/>
    <property type="match status" value="1"/>
</dbReference>
<dbReference type="InterPro" id="IPR005467">
    <property type="entry name" value="His_kinase_dom"/>
</dbReference>
<dbReference type="FunFam" id="3.30.565.10:FF:000006">
    <property type="entry name" value="Sensor histidine kinase WalK"/>
    <property type="match status" value="1"/>
</dbReference>
<dbReference type="Pfam" id="PF18415">
    <property type="entry name" value="HKR_ArcB_TM"/>
    <property type="match status" value="1"/>
</dbReference>
<comment type="PTM">
    <text evidence="14">Activation requires a sequential transfer of a phosphate group from a His in the primary transmitter domain, to an Asp in the receiver domain and to a His in the secondary transmitter domain.</text>
</comment>
<dbReference type="InterPro" id="IPR000700">
    <property type="entry name" value="PAS-assoc_C"/>
</dbReference>
<dbReference type="SMART" id="SM00388">
    <property type="entry name" value="HisKA"/>
    <property type="match status" value="1"/>
</dbReference>
<dbReference type="CDD" id="cd00130">
    <property type="entry name" value="PAS"/>
    <property type="match status" value="1"/>
</dbReference>
<evidence type="ECO:0000256" key="11">
    <source>
        <dbReference type="ARBA" id="ARBA00023012"/>
    </source>
</evidence>
<evidence type="ECO:0000256" key="12">
    <source>
        <dbReference type="ARBA" id="ARBA00023136"/>
    </source>
</evidence>
<dbReference type="CDD" id="cd17546">
    <property type="entry name" value="REC_hyHK_CKI1_RcsC-like"/>
    <property type="match status" value="1"/>
</dbReference>
<evidence type="ECO:0000259" key="20">
    <source>
        <dbReference type="PROSITE" id="PS50110"/>
    </source>
</evidence>
<dbReference type="InterPro" id="IPR036890">
    <property type="entry name" value="HATPase_C_sf"/>
</dbReference>
<dbReference type="SMART" id="SM00073">
    <property type="entry name" value="HPT"/>
    <property type="match status" value="1"/>
</dbReference>
<dbReference type="InterPro" id="IPR040642">
    <property type="entry name" value="HKR_ArcB_TM"/>
</dbReference>
<evidence type="ECO:0000256" key="18">
    <source>
        <dbReference type="SAM" id="Phobius"/>
    </source>
</evidence>
<dbReference type="GO" id="GO:0005524">
    <property type="term" value="F:ATP binding"/>
    <property type="evidence" value="ECO:0007669"/>
    <property type="project" value="UniProtKB-UniRule"/>
</dbReference>
<dbReference type="InterPro" id="IPR003661">
    <property type="entry name" value="HisK_dim/P_dom"/>
</dbReference>
<evidence type="ECO:0000259" key="23">
    <source>
        <dbReference type="PROSITE" id="PS50894"/>
    </source>
</evidence>
<dbReference type="Gene3D" id="3.40.50.2300">
    <property type="match status" value="1"/>
</dbReference>
<evidence type="ECO:0000259" key="21">
    <source>
        <dbReference type="PROSITE" id="PS50112"/>
    </source>
</evidence>
<dbReference type="Gene3D" id="3.30.450.20">
    <property type="entry name" value="PAS domain"/>
    <property type="match status" value="1"/>
</dbReference>
<proteinExistence type="predicted"/>
<keyword evidence="6 13" id="KW-0808">Transferase</keyword>
<dbReference type="InterPro" id="IPR035965">
    <property type="entry name" value="PAS-like_dom_sf"/>
</dbReference>
<dbReference type="CDD" id="cd16922">
    <property type="entry name" value="HATPase_EvgS-ArcB-TorS-like"/>
    <property type="match status" value="1"/>
</dbReference>
<feature type="modified residue" description="4-aspartylphosphate" evidence="14 16">
    <location>
        <position position="568"/>
    </location>
</feature>
<evidence type="ECO:0000256" key="3">
    <source>
        <dbReference type="ARBA" id="ARBA00022475"/>
    </source>
</evidence>
<keyword evidence="13" id="KW-0805">Transcription regulation</keyword>
<keyword evidence="11 13" id="KW-0902">Two-component regulatory system</keyword>
<dbReference type="Pfam" id="PF08448">
    <property type="entry name" value="PAS_4"/>
    <property type="match status" value="1"/>
</dbReference>
<feature type="domain" description="HPt" evidence="23">
    <location>
        <begin position="678"/>
        <end position="771"/>
    </location>
</feature>
<evidence type="ECO:0000256" key="14">
    <source>
        <dbReference type="PIRSR" id="PIRSR003182-50"/>
    </source>
</evidence>
<dbReference type="CDD" id="cd00082">
    <property type="entry name" value="HisKA"/>
    <property type="match status" value="1"/>
</dbReference>
<keyword evidence="4 13" id="KW-0997">Cell inner membrane</keyword>
<evidence type="ECO:0000256" key="9">
    <source>
        <dbReference type="ARBA" id="ARBA00022840"/>
    </source>
</evidence>
<dbReference type="InterPro" id="IPR000014">
    <property type="entry name" value="PAS"/>
</dbReference>
<keyword evidence="12 13" id="KW-0472">Membrane</keyword>
<keyword evidence="8 13" id="KW-0418">Kinase</keyword>
<dbReference type="PANTHER" id="PTHR43047:SF72">
    <property type="entry name" value="OSMOSENSING HISTIDINE PROTEIN KINASE SLN1"/>
    <property type="match status" value="1"/>
</dbReference>
<dbReference type="PROSITE" id="PS50110">
    <property type="entry name" value="RESPONSE_REGULATORY"/>
    <property type="match status" value="1"/>
</dbReference>
<feature type="coiled-coil region" evidence="17">
    <location>
        <begin position="93"/>
        <end position="148"/>
    </location>
</feature>
<dbReference type="InterPro" id="IPR036641">
    <property type="entry name" value="HPT_dom_sf"/>
</dbReference>
<keyword evidence="13" id="KW-0804">Transcription</keyword>
<dbReference type="PROSITE" id="PS50109">
    <property type="entry name" value="HIS_KIN"/>
    <property type="match status" value="1"/>
</dbReference>
<dbReference type="Gene3D" id="1.20.120.160">
    <property type="entry name" value="HPT domain"/>
    <property type="match status" value="1"/>
</dbReference>
<dbReference type="SUPFAM" id="SSF55785">
    <property type="entry name" value="PYP-like sensor domain (PAS domain)"/>
    <property type="match status" value="1"/>
</dbReference>
<accession>A0A1I1PW93</accession>
<evidence type="ECO:0000256" key="16">
    <source>
        <dbReference type="PROSITE-ProRule" id="PRU00169"/>
    </source>
</evidence>
<keyword evidence="17" id="KW-0175">Coiled coil</keyword>
<feature type="transmembrane region" description="Helical" evidence="18">
    <location>
        <begin position="61"/>
        <end position="80"/>
    </location>
</feature>
<keyword evidence="10 18" id="KW-1133">Transmembrane helix</keyword>
<dbReference type="OrthoDB" id="9810730at2"/>
<evidence type="ECO:0000256" key="4">
    <source>
        <dbReference type="ARBA" id="ARBA00022519"/>
    </source>
</evidence>
<evidence type="ECO:0000313" key="25">
    <source>
        <dbReference type="Proteomes" id="UP000198862"/>
    </source>
</evidence>
<dbReference type="Pfam" id="PF00072">
    <property type="entry name" value="Response_reg"/>
    <property type="match status" value="1"/>
</dbReference>
<organism evidence="24 25">
    <name type="scientific">Pseudoalteromonas denitrificans DSM 6059</name>
    <dbReference type="NCBI Taxonomy" id="1123010"/>
    <lineage>
        <taxon>Bacteria</taxon>
        <taxon>Pseudomonadati</taxon>
        <taxon>Pseudomonadota</taxon>
        <taxon>Gammaproteobacteria</taxon>
        <taxon>Alteromonadales</taxon>
        <taxon>Pseudoalteromonadaceae</taxon>
        <taxon>Pseudoalteromonas</taxon>
    </lineage>
</organism>
<dbReference type="SMART" id="SM00091">
    <property type="entry name" value="PAS"/>
    <property type="match status" value="1"/>
</dbReference>
<dbReference type="InterPro" id="IPR027460">
    <property type="entry name" value="ArcB_TM_sf"/>
</dbReference>
<sequence length="776" mass="87318">MIESSFTPWVRILSSFVTRWGNSKASAILYSLFLVFALILSCTYYYVAFGSIAWLDLLENIILTAVFSPVLVYVTINLILHLNASHDFLESATQQEKLLNQTLKDNIQRLNSEIDERKMAFQAKRRAIDELRREIAERKKTQQELAKQGVLLRSIVDSSPDLFYYRDKNGCFAGCNRMFEQVIGIAAENLIGKHASEIYTGKHLPSVLNTDKEVQQKHIAVTLDVEYVVNDESRWFEMRKVPFFNDKKEYIGLLGFGRDITSRKEAEQALETAYKDKGKFIATLSHELRTPLNGIVGLTRMLLDTDLSTEQKSWCNTVFSSAETLGNIFNDIIDLDKIDREQLDIACESINLSDFLNDVINFGGVIAQQKELEFKVEQQGELDVFVELDPTRLRQVLWNLINNAVKFTDLGGVSFSCFREYHNSKPWLVIEVADSGIGIASNEINRIFDMYYKVPDINGSNALGSGIGLAVTKALVQAMGGKLSVESEQGRGSCFTMEIPLTLTKAPEQRIYDGRGLNILLVEDVPLNAEIATNLLEQRGHEVIWAETGEDALSFVETEDDLDLVLLDMQLPDINGDEVARIIREDSFFDKLPIVALTANVRRAEADLADIKIQGALAKPINTGRLDRMLAELFPHSAVSEESQVQPKIMSLRAGKEDKTYIKLLELETINDFVGSMGVEPFIKSSKLLEKLGPLYITEMQKALDENDLDEYQSVAHKLKGAAGSVGLKSVQLSAKQMEDKTHSEPLEQLQIWLDELPESISKGLENLEEYLLHAF</sequence>
<dbReference type="EMBL" id="FOLO01000033">
    <property type="protein sequence ID" value="SFD11253.1"/>
    <property type="molecule type" value="Genomic_DNA"/>
</dbReference>
<dbReference type="InterPro" id="IPR011006">
    <property type="entry name" value="CheY-like_superfamily"/>
</dbReference>
<keyword evidence="9 13" id="KW-0067">ATP-binding</keyword>